<dbReference type="InterPro" id="IPR040921">
    <property type="entry name" value="Peptidase_S66C"/>
</dbReference>
<dbReference type="InterPro" id="IPR027461">
    <property type="entry name" value="Carboxypeptidase_A_C_sf"/>
</dbReference>
<dbReference type="Pfam" id="PF17676">
    <property type="entry name" value="Peptidase_S66C"/>
    <property type="match status" value="1"/>
</dbReference>
<dbReference type="Proteomes" id="UP000275719">
    <property type="component" value="Unassembled WGS sequence"/>
</dbReference>
<proteinExistence type="inferred from homology"/>
<feature type="active site" description="Nucleophile" evidence="6">
    <location>
        <position position="109"/>
    </location>
</feature>
<dbReference type="Gene3D" id="3.50.30.60">
    <property type="entry name" value="LD-carboxypeptidase A C-terminal domain-like"/>
    <property type="match status" value="1"/>
</dbReference>
<evidence type="ECO:0000259" key="8">
    <source>
        <dbReference type="Pfam" id="PF17676"/>
    </source>
</evidence>
<name>A0A3P3WD87_9FLAO</name>
<feature type="active site" description="Charge relay system" evidence="6">
    <location>
        <position position="271"/>
    </location>
</feature>
<dbReference type="AlphaFoldDB" id="A0A3P3WD87"/>
<keyword evidence="2 9" id="KW-0121">Carboxypeptidase</keyword>
<dbReference type="OrthoDB" id="9807329at2"/>
<dbReference type="CDD" id="cd07025">
    <property type="entry name" value="Peptidase_S66"/>
    <property type="match status" value="1"/>
</dbReference>
<feature type="active site" description="Charge relay system" evidence="6">
    <location>
        <position position="201"/>
    </location>
</feature>
<dbReference type="PANTHER" id="PTHR30237:SF2">
    <property type="entry name" value="MUREIN TETRAPEPTIDE CARBOXYPEPTIDASE"/>
    <property type="match status" value="1"/>
</dbReference>
<dbReference type="GO" id="GO:0008236">
    <property type="term" value="F:serine-type peptidase activity"/>
    <property type="evidence" value="ECO:0007669"/>
    <property type="project" value="UniProtKB-KW"/>
</dbReference>
<evidence type="ECO:0000256" key="3">
    <source>
        <dbReference type="ARBA" id="ARBA00022670"/>
    </source>
</evidence>
<comment type="similarity">
    <text evidence="1">Belongs to the peptidase S66 family.</text>
</comment>
<evidence type="ECO:0000256" key="2">
    <source>
        <dbReference type="ARBA" id="ARBA00022645"/>
    </source>
</evidence>
<dbReference type="Pfam" id="PF02016">
    <property type="entry name" value="Peptidase_S66"/>
    <property type="match status" value="1"/>
</dbReference>
<gene>
    <name evidence="9" type="ORF">EG240_02925</name>
</gene>
<dbReference type="InterPro" id="IPR029062">
    <property type="entry name" value="Class_I_gatase-like"/>
</dbReference>
<dbReference type="PIRSF" id="PIRSF028757">
    <property type="entry name" value="LD-carboxypeptidase"/>
    <property type="match status" value="1"/>
</dbReference>
<sequence>MKKPNYLKPQDKVAIVCTARKFTAIEAQPAMDLLKSWDLIPVLGITIGLDNFQLGGSDEERAADFQAQLDNPEIKAIWIARGGYGSVRIIDNLNFDKFLQNPKWIVGFSDITVLHSHINTLGVSTIHGIMPYTVPNTIETSIESLKKALFGESLSYEISSHSDNRIGKTTGELVGGNLSIIYSLLGSESSIDTNGKILYIEDLDEYLYHIDRMMQNLKRNGYFKNLKGLIVGGMTDMHDNSIPFGLDAIGIIKDVTSEYDFPICFDFPAGHVKDNRALRLGQEISFEVTENKVEVNFL</sequence>
<dbReference type="GO" id="GO:0004180">
    <property type="term" value="F:carboxypeptidase activity"/>
    <property type="evidence" value="ECO:0007669"/>
    <property type="project" value="UniProtKB-KW"/>
</dbReference>
<dbReference type="InterPro" id="IPR003507">
    <property type="entry name" value="S66_fam"/>
</dbReference>
<dbReference type="InterPro" id="IPR027478">
    <property type="entry name" value="LdcA_N"/>
</dbReference>
<organism evidence="9 10">
    <name type="scientific">Paenimyroides tangerinum</name>
    <dbReference type="NCBI Taxonomy" id="2488728"/>
    <lineage>
        <taxon>Bacteria</taxon>
        <taxon>Pseudomonadati</taxon>
        <taxon>Bacteroidota</taxon>
        <taxon>Flavobacteriia</taxon>
        <taxon>Flavobacteriales</taxon>
        <taxon>Flavobacteriaceae</taxon>
        <taxon>Paenimyroides</taxon>
    </lineage>
</organism>
<reference evidence="9 10" key="1">
    <citation type="submission" date="2018-11" db="EMBL/GenBank/DDBJ databases">
        <title>Flavobacterium sp. nov., YIM 102701-2 draft genome.</title>
        <authorList>
            <person name="Li G."/>
            <person name="Jiang Y."/>
        </authorList>
    </citation>
    <scope>NUCLEOTIDE SEQUENCE [LARGE SCALE GENOMIC DNA]</scope>
    <source>
        <strain evidence="9 10">YIM 102701-2</strain>
    </source>
</reference>
<feature type="domain" description="LD-carboxypeptidase C-terminal" evidence="8">
    <location>
        <begin position="170"/>
        <end position="284"/>
    </location>
</feature>
<evidence type="ECO:0000256" key="4">
    <source>
        <dbReference type="ARBA" id="ARBA00022801"/>
    </source>
</evidence>
<dbReference type="SUPFAM" id="SSF141986">
    <property type="entry name" value="LD-carboxypeptidase A C-terminal domain-like"/>
    <property type="match status" value="1"/>
</dbReference>
<dbReference type="SUPFAM" id="SSF52317">
    <property type="entry name" value="Class I glutamine amidotransferase-like"/>
    <property type="match status" value="1"/>
</dbReference>
<comment type="caution">
    <text evidence="9">The sequence shown here is derived from an EMBL/GenBank/DDBJ whole genome shotgun (WGS) entry which is preliminary data.</text>
</comment>
<keyword evidence="4" id="KW-0378">Hydrolase</keyword>
<protein>
    <submittedName>
        <fullName evidence="9">LD-carboxypeptidase</fullName>
    </submittedName>
</protein>
<keyword evidence="10" id="KW-1185">Reference proteome</keyword>
<dbReference type="RefSeq" id="WP_125017248.1">
    <property type="nucleotide sequence ID" value="NZ_RQVQ01000005.1"/>
</dbReference>
<evidence type="ECO:0000256" key="1">
    <source>
        <dbReference type="ARBA" id="ARBA00010233"/>
    </source>
</evidence>
<keyword evidence="5" id="KW-0720">Serine protease</keyword>
<evidence type="ECO:0000256" key="5">
    <source>
        <dbReference type="ARBA" id="ARBA00022825"/>
    </source>
</evidence>
<dbReference type="PANTHER" id="PTHR30237">
    <property type="entry name" value="MURAMOYLTETRAPEPTIDE CARBOXYPEPTIDASE"/>
    <property type="match status" value="1"/>
</dbReference>
<keyword evidence="3" id="KW-0645">Protease</keyword>
<feature type="domain" description="LD-carboxypeptidase N-terminal" evidence="7">
    <location>
        <begin position="13"/>
        <end position="128"/>
    </location>
</feature>
<accession>A0A3P3WD87</accession>
<dbReference type="GO" id="GO:0006508">
    <property type="term" value="P:proteolysis"/>
    <property type="evidence" value="ECO:0007669"/>
    <property type="project" value="UniProtKB-KW"/>
</dbReference>
<dbReference type="EMBL" id="RQVQ01000005">
    <property type="protein sequence ID" value="RRJ92368.1"/>
    <property type="molecule type" value="Genomic_DNA"/>
</dbReference>
<evidence type="ECO:0000313" key="9">
    <source>
        <dbReference type="EMBL" id="RRJ92368.1"/>
    </source>
</evidence>
<evidence type="ECO:0000259" key="7">
    <source>
        <dbReference type="Pfam" id="PF02016"/>
    </source>
</evidence>
<evidence type="ECO:0000256" key="6">
    <source>
        <dbReference type="PIRSR" id="PIRSR028757-1"/>
    </source>
</evidence>
<dbReference type="InterPro" id="IPR040449">
    <property type="entry name" value="Peptidase_S66_N"/>
</dbReference>
<evidence type="ECO:0000313" key="10">
    <source>
        <dbReference type="Proteomes" id="UP000275719"/>
    </source>
</evidence>
<dbReference type="Gene3D" id="3.40.50.10740">
    <property type="entry name" value="Class I glutamine amidotransferase-like"/>
    <property type="match status" value="1"/>
</dbReference>